<reference evidence="2 3" key="1">
    <citation type="submission" date="2016-09" db="EMBL/GenBank/DDBJ databases">
        <title>Extensive genetic diversity and differential bi-allelic expression allows diatom success in the polar Southern Ocean.</title>
        <authorList>
            <consortium name="DOE Joint Genome Institute"/>
            <person name="Mock T."/>
            <person name="Otillar R.P."/>
            <person name="Strauss J."/>
            <person name="Dupont C."/>
            <person name="Frickenhaus S."/>
            <person name="Maumus F."/>
            <person name="Mcmullan M."/>
            <person name="Sanges R."/>
            <person name="Schmutz J."/>
            <person name="Toseland A."/>
            <person name="Valas R."/>
            <person name="Veluchamy A."/>
            <person name="Ward B.J."/>
            <person name="Allen A."/>
            <person name="Barry K."/>
            <person name="Falciatore A."/>
            <person name="Ferrante M."/>
            <person name="Fortunato A.E."/>
            <person name="Gloeckner G."/>
            <person name="Gruber A."/>
            <person name="Hipkin R."/>
            <person name="Janech M."/>
            <person name="Kroth P."/>
            <person name="Leese F."/>
            <person name="Lindquist E."/>
            <person name="Lyon B.R."/>
            <person name="Martin J."/>
            <person name="Mayer C."/>
            <person name="Parker M."/>
            <person name="Quesneville H."/>
            <person name="Raymond J."/>
            <person name="Uhlig C."/>
            <person name="Valentin K.U."/>
            <person name="Worden A.Z."/>
            <person name="Armbrust E.V."/>
            <person name="Bowler C."/>
            <person name="Green B."/>
            <person name="Moulton V."/>
            <person name="Van Oosterhout C."/>
            <person name="Grigoriev I."/>
        </authorList>
    </citation>
    <scope>NUCLEOTIDE SEQUENCE [LARGE SCALE GENOMIC DNA]</scope>
    <source>
        <strain evidence="2 3">CCMP1102</strain>
    </source>
</reference>
<gene>
    <name evidence="2" type="ORF">FRACYDRAFT_252715</name>
</gene>
<sequence>MSSSDNPTIKLGITAAEFAVKEVVLKSVLAIWNCSEFYSESKHTSLPSTEDGGTSDEEKDALKRHRLSIYILTMACQNSAQIVCSVEESKDDTNWPNGQMHLIVTNLNLSYKD</sequence>
<dbReference type="InParanoid" id="A0A1E7ELZ3"/>
<dbReference type="KEGG" id="fcy:FRACYDRAFT_252715"/>
<keyword evidence="3" id="KW-1185">Reference proteome</keyword>
<protein>
    <submittedName>
        <fullName evidence="2">Uncharacterized protein</fullName>
    </submittedName>
</protein>
<organism evidence="2 3">
    <name type="scientific">Fragilariopsis cylindrus CCMP1102</name>
    <dbReference type="NCBI Taxonomy" id="635003"/>
    <lineage>
        <taxon>Eukaryota</taxon>
        <taxon>Sar</taxon>
        <taxon>Stramenopiles</taxon>
        <taxon>Ochrophyta</taxon>
        <taxon>Bacillariophyta</taxon>
        <taxon>Bacillariophyceae</taxon>
        <taxon>Bacillariophycidae</taxon>
        <taxon>Bacillariales</taxon>
        <taxon>Bacillariaceae</taxon>
        <taxon>Fragilariopsis</taxon>
    </lineage>
</organism>
<accession>A0A1E7ELZ3</accession>
<dbReference type="AlphaFoldDB" id="A0A1E7ELZ3"/>
<dbReference type="EMBL" id="KV784395">
    <property type="protein sequence ID" value="OEU06857.1"/>
    <property type="molecule type" value="Genomic_DNA"/>
</dbReference>
<feature type="region of interest" description="Disordered" evidence="1">
    <location>
        <begin position="39"/>
        <end position="59"/>
    </location>
</feature>
<evidence type="ECO:0000256" key="1">
    <source>
        <dbReference type="SAM" id="MobiDB-lite"/>
    </source>
</evidence>
<evidence type="ECO:0000313" key="2">
    <source>
        <dbReference type="EMBL" id="OEU06857.1"/>
    </source>
</evidence>
<proteinExistence type="predicted"/>
<name>A0A1E7ELZ3_9STRA</name>
<dbReference type="Proteomes" id="UP000095751">
    <property type="component" value="Unassembled WGS sequence"/>
</dbReference>
<evidence type="ECO:0000313" key="3">
    <source>
        <dbReference type="Proteomes" id="UP000095751"/>
    </source>
</evidence>